<dbReference type="RefSeq" id="WP_323272970.1">
    <property type="nucleotide sequence ID" value="NZ_JAYGHT010000202.1"/>
</dbReference>
<dbReference type="PANTHER" id="PTHR43022">
    <property type="entry name" value="PROTEIN SMF"/>
    <property type="match status" value="1"/>
</dbReference>
<protein>
    <submittedName>
        <fullName evidence="3">DNA-processing protein DprA</fullName>
    </submittedName>
</protein>
<dbReference type="InterPro" id="IPR003488">
    <property type="entry name" value="DprA"/>
</dbReference>
<dbReference type="Proteomes" id="UP001301728">
    <property type="component" value="Unassembled WGS sequence"/>
</dbReference>
<comment type="caution">
    <text evidence="3">The sequence shown here is derived from an EMBL/GenBank/DDBJ whole genome shotgun (WGS) entry which is preliminary data.</text>
</comment>
<evidence type="ECO:0000259" key="2">
    <source>
        <dbReference type="Pfam" id="PF02481"/>
    </source>
</evidence>
<dbReference type="Gene3D" id="3.40.50.450">
    <property type="match status" value="1"/>
</dbReference>
<dbReference type="SUPFAM" id="SSF102405">
    <property type="entry name" value="MCP/YpsA-like"/>
    <property type="match status" value="1"/>
</dbReference>
<feature type="domain" description="Smf/DprA SLOG" evidence="2">
    <location>
        <begin position="101"/>
        <end position="300"/>
    </location>
</feature>
<evidence type="ECO:0000313" key="3">
    <source>
        <dbReference type="EMBL" id="MEA5523161.1"/>
    </source>
</evidence>
<sequence>MMMNFTVSADTQAILLLCGSFGENRQAEPQPLTLKEYNILAKWLHKNQMRPQDLLTPNQPTDLKNLASEKLDPTRIESLLERGAKYAFAIEQWTNQGVWILGRGDAEYPRFLKQRLKHSAPAILYGVGEIELLSKGGLAVVGSRDIDEEAVEYTQQIARICAKEEIQIISGGAKGVDQASMLGILEAGGTAIGVLADSLLKAATLGKYRDSIREGQLTLISTYDPSAGFSVGNAMGRNKYIYALANYALVISSSVGKGGTWAGAIEALEKMKDVPLWVRMEDNVPEGNQQLVDRGARAFKLSEWNDYLHNFLSKPPELIEKNIEEEKEAETISENVSNLEENLATNPAETAEKLVENESISAPNTLEEPISSVSPAEEIYQAVLPILLKHLQEPLDDKSLTERLDVQIGQMREWLKKAVAENKVEKLKNPAKTYVIADKNLLDFINSSPM</sequence>
<accession>A0ABU5U8I1</accession>
<dbReference type="InterPro" id="IPR057666">
    <property type="entry name" value="DrpA_SLOG"/>
</dbReference>
<comment type="similarity">
    <text evidence="1">Belongs to the DprA/Smf family.</text>
</comment>
<name>A0ABU5U8I1_9CYAN</name>
<gene>
    <name evidence="3" type="ORF">VB854_29940</name>
</gene>
<dbReference type="EMBL" id="JAYGHT010000202">
    <property type="protein sequence ID" value="MEA5523161.1"/>
    <property type="molecule type" value="Genomic_DNA"/>
</dbReference>
<organism evidence="3 4">
    <name type="scientific">Limnoraphis robusta CCNP1315</name>
    <dbReference type="NCBI Taxonomy" id="3110306"/>
    <lineage>
        <taxon>Bacteria</taxon>
        <taxon>Bacillati</taxon>
        <taxon>Cyanobacteriota</taxon>
        <taxon>Cyanophyceae</taxon>
        <taxon>Oscillatoriophycideae</taxon>
        <taxon>Oscillatoriales</taxon>
        <taxon>Sirenicapillariaceae</taxon>
        <taxon>Limnoraphis</taxon>
    </lineage>
</organism>
<dbReference type="PANTHER" id="PTHR43022:SF1">
    <property type="entry name" value="PROTEIN SMF"/>
    <property type="match status" value="1"/>
</dbReference>
<keyword evidence="4" id="KW-1185">Reference proteome</keyword>
<evidence type="ECO:0000256" key="1">
    <source>
        <dbReference type="ARBA" id="ARBA00006525"/>
    </source>
</evidence>
<proteinExistence type="inferred from homology"/>
<reference evidence="3 4" key="1">
    <citation type="submission" date="2023-12" db="EMBL/GenBank/DDBJ databases">
        <title>Baltic Sea Cyanobacteria.</title>
        <authorList>
            <person name="Delbaje E."/>
            <person name="Fewer D.P."/>
            <person name="Shishido T.K."/>
        </authorList>
    </citation>
    <scope>NUCLEOTIDE SEQUENCE [LARGE SCALE GENOMIC DNA]</scope>
    <source>
        <strain evidence="3 4">CCNP 1315</strain>
    </source>
</reference>
<evidence type="ECO:0000313" key="4">
    <source>
        <dbReference type="Proteomes" id="UP001301728"/>
    </source>
</evidence>
<dbReference type="Pfam" id="PF02481">
    <property type="entry name" value="DNA_processg_A"/>
    <property type="match status" value="1"/>
</dbReference>